<dbReference type="GO" id="GO:0005524">
    <property type="term" value="F:ATP binding"/>
    <property type="evidence" value="ECO:0007669"/>
    <property type="project" value="UniProtKB-KW"/>
</dbReference>
<dbReference type="InterPro" id="IPR003439">
    <property type="entry name" value="ABC_transporter-like_ATP-bd"/>
</dbReference>
<dbReference type="Proteomes" id="UP000288623">
    <property type="component" value="Unassembled WGS sequence"/>
</dbReference>
<dbReference type="OrthoDB" id="9804819at2"/>
<dbReference type="PANTHER" id="PTHR42711">
    <property type="entry name" value="ABC TRANSPORTER ATP-BINDING PROTEIN"/>
    <property type="match status" value="1"/>
</dbReference>
<dbReference type="Gene3D" id="3.40.50.300">
    <property type="entry name" value="P-loop containing nucleotide triphosphate hydrolases"/>
    <property type="match status" value="1"/>
</dbReference>
<dbReference type="RefSeq" id="WP_126989243.1">
    <property type="nucleotide sequence ID" value="NZ_JTFC01000007.1"/>
</dbReference>
<evidence type="ECO:0000313" key="5">
    <source>
        <dbReference type="EMBL" id="RUS58175.1"/>
    </source>
</evidence>
<dbReference type="CDD" id="cd03230">
    <property type="entry name" value="ABC_DR_subfamily_A"/>
    <property type="match status" value="1"/>
</dbReference>
<evidence type="ECO:0000256" key="3">
    <source>
        <dbReference type="ARBA" id="ARBA00022840"/>
    </source>
</evidence>
<dbReference type="EMBL" id="JTFC01000007">
    <property type="protein sequence ID" value="RUS58175.1"/>
    <property type="molecule type" value="Genomic_DNA"/>
</dbReference>
<reference evidence="5 6" key="1">
    <citation type="submission" date="2014-11" db="EMBL/GenBank/DDBJ databases">
        <title>Genome sequence and analysis of novel Kurthia sp.</title>
        <authorList>
            <person name="Lawson J.N."/>
            <person name="Gonzalez J.E."/>
            <person name="Rinauldi L."/>
            <person name="Xuan Z."/>
            <person name="Firman A."/>
            <person name="Shaddox L."/>
            <person name="Trudeau A."/>
            <person name="Shah S."/>
            <person name="Reiman D."/>
        </authorList>
    </citation>
    <scope>NUCLEOTIDE SEQUENCE [LARGE SCALE GENOMIC DNA]</scope>
    <source>
        <strain evidence="5 6">3B1D</strain>
    </source>
</reference>
<dbReference type="InterPro" id="IPR050763">
    <property type="entry name" value="ABC_transporter_ATP-binding"/>
</dbReference>
<comment type="caution">
    <text evidence="5">The sequence shown here is derived from an EMBL/GenBank/DDBJ whole genome shotgun (WGS) entry which is preliminary data.</text>
</comment>
<dbReference type="SUPFAM" id="SSF52540">
    <property type="entry name" value="P-loop containing nucleoside triphosphate hydrolases"/>
    <property type="match status" value="1"/>
</dbReference>
<dbReference type="GO" id="GO:0016887">
    <property type="term" value="F:ATP hydrolysis activity"/>
    <property type="evidence" value="ECO:0007669"/>
    <property type="project" value="InterPro"/>
</dbReference>
<dbReference type="Pfam" id="PF00005">
    <property type="entry name" value="ABC_tran"/>
    <property type="match status" value="1"/>
</dbReference>
<accession>A0A433RY12</accession>
<protein>
    <submittedName>
        <fullName evidence="5">Bacitracin ABC transporter ATP-binding protein</fullName>
    </submittedName>
</protein>
<keyword evidence="3 5" id="KW-0067">ATP-binding</keyword>
<evidence type="ECO:0000256" key="2">
    <source>
        <dbReference type="ARBA" id="ARBA00022741"/>
    </source>
</evidence>
<gene>
    <name evidence="5" type="ORF">QI30_01800</name>
</gene>
<dbReference type="AlphaFoldDB" id="A0A433RY12"/>
<evidence type="ECO:0000313" key="6">
    <source>
        <dbReference type="Proteomes" id="UP000288623"/>
    </source>
</evidence>
<dbReference type="InterPro" id="IPR003593">
    <property type="entry name" value="AAA+_ATPase"/>
</dbReference>
<feature type="domain" description="ABC transporter" evidence="4">
    <location>
        <begin position="4"/>
        <end position="231"/>
    </location>
</feature>
<dbReference type="InterPro" id="IPR027417">
    <property type="entry name" value="P-loop_NTPase"/>
</dbReference>
<dbReference type="PROSITE" id="PS00211">
    <property type="entry name" value="ABC_TRANSPORTER_1"/>
    <property type="match status" value="1"/>
</dbReference>
<dbReference type="PROSITE" id="PS50893">
    <property type="entry name" value="ABC_TRANSPORTER_2"/>
    <property type="match status" value="1"/>
</dbReference>
<proteinExistence type="predicted"/>
<dbReference type="InterPro" id="IPR017871">
    <property type="entry name" value="ABC_transporter-like_CS"/>
</dbReference>
<keyword evidence="6" id="KW-1185">Reference proteome</keyword>
<evidence type="ECO:0000256" key="1">
    <source>
        <dbReference type="ARBA" id="ARBA00022448"/>
    </source>
</evidence>
<keyword evidence="2" id="KW-0547">Nucleotide-binding</keyword>
<name>A0A433RY12_9BACL</name>
<sequence>MLAVDVQHIQKHFKQQTALNDVTFSIKEREIFGFLGPSGAGKTTLIKLLTGQLSPDAGTGALLGHSLKDMTKPAMRQEIGVLSDNSGLYERLTIQENLVLYRDLYNLPKEAVDEALAFVNLSEHRKKRVTHLSKGMRQRVTLARTIMHKPKILFLDEPTSALDPANTAHIYRGLRALNEQGTTIFLTTHDMAEAENLCDRVAFLHDGMIQAIGTVEELKAQYREELMIVELEGGASHELALNGEETATKVSEWMRQGMIQRILTKEPTLGDIFMKVTGSDLI</sequence>
<dbReference type="PANTHER" id="PTHR42711:SF13">
    <property type="entry name" value="ABC TRANSPORTER, ATP-BINDING PROTEIN"/>
    <property type="match status" value="1"/>
</dbReference>
<keyword evidence="1" id="KW-0813">Transport</keyword>
<evidence type="ECO:0000259" key="4">
    <source>
        <dbReference type="PROSITE" id="PS50893"/>
    </source>
</evidence>
<dbReference type="SMART" id="SM00382">
    <property type="entry name" value="AAA"/>
    <property type="match status" value="1"/>
</dbReference>
<organism evidence="5 6">
    <name type="scientific">Candidatus Kurthia intestinigallinarum</name>
    <dbReference type="NCBI Taxonomy" id="1562256"/>
    <lineage>
        <taxon>Bacteria</taxon>
        <taxon>Bacillati</taxon>
        <taxon>Bacillota</taxon>
        <taxon>Bacilli</taxon>
        <taxon>Bacillales</taxon>
        <taxon>Caryophanaceae</taxon>
        <taxon>Kurthia</taxon>
    </lineage>
</organism>